<gene>
    <name evidence="1" type="ORF">METZ01_LOCUS464486</name>
</gene>
<sequence length="69" mass="7634">VWLPELSESYKLERAFPELSFENPVEMVLSSVLKRFAALELGGKVFTFAGDQKSRKPERTLGAASSSTV</sequence>
<organism evidence="1">
    <name type="scientific">marine metagenome</name>
    <dbReference type="NCBI Taxonomy" id="408172"/>
    <lineage>
        <taxon>unclassified sequences</taxon>
        <taxon>metagenomes</taxon>
        <taxon>ecological metagenomes</taxon>
    </lineage>
</organism>
<feature type="non-terminal residue" evidence="1">
    <location>
        <position position="1"/>
    </location>
</feature>
<name>A0A383AV94_9ZZZZ</name>
<protein>
    <submittedName>
        <fullName evidence="1">Uncharacterized protein</fullName>
    </submittedName>
</protein>
<evidence type="ECO:0000313" key="1">
    <source>
        <dbReference type="EMBL" id="SVE11632.1"/>
    </source>
</evidence>
<proteinExistence type="predicted"/>
<dbReference type="EMBL" id="UINC01195187">
    <property type="protein sequence ID" value="SVE11632.1"/>
    <property type="molecule type" value="Genomic_DNA"/>
</dbReference>
<reference evidence="1" key="1">
    <citation type="submission" date="2018-05" db="EMBL/GenBank/DDBJ databases">
        <authorList>
            <person name="Lanie J.A."/>
            <person name="Ng W.-L."/>
            <person name="Kazmierczak K.M."/>
            <person name="Andrzejewski T.M."/>
            <person name="Davidsen T.M."/>
            <person name="Wayne K.J."/>
            <person name="Tettelin H."/>
            <person name="Glass J.I."/>
            <person name="Rusch D."/>
            <person name="Podicherti R."/>
            <person name="Tsui H.-C.T."/>
            <person name="Winkler M.E."/>
        </authorList>
    </citation>
    <scope>NUCLEOTIDE SEQUENCE</scope>
</reference>
<dbReference type="AlphaFoldDB" id="A0A383AV94"/>
<accession>A0A383AV94</accession>